<dbReference type="AlphaFoldDB" id="Q3A988"/>
<evidence type="ECO:0000313" key="1">
    <source>
        <dbReference type="EMBL" id="ABB16190.1"/>
    </source>
</evidence>
<proteinExistence type="predicted"/>
<dbReference type="InParanoid" id="Q3A988"/>
<name>Q3A988_CARHZ</name>
<reference evidence="1 2" key="1">
    <citation type="journal article" date="2005" name="PLoS Genet.">
        <title>Life in hot carbon monoxide: the complete genome sequence of Carboxydothermus hydrogenoformans Z-2901.</title>
        <authorList>
            <person name="Wu M."/>
            <person name="Ren Q."/>
            <person name="Durkin A.S."/>
            <person name="Daugherty S.C."/>
            <person name="Brinkac L.M."/>
            <person name="Dodson R.J."/>
            <person name="Madupu R."/>
            <person name="Sullivan S.A."/>
            <person name="Kolonay J.F."/>
            <person name="Haft D.H."/>
            <person name="Nelson W.C."/>
            <person name="Tallon L.J."/>
            <person name="Jones K.M."/>
            <person name="Ulrich L.E."/>
            <person name="Gonzalez J.M."/>
            <person name="Zhulin I.B."/>
            <person name="Robb F.T."/>
            <person name="Eisen J.A."/>
        </authorList>
    </citation>
    <scope>NUCLEOTIDE SEQUENCE [LARGE SCALE GENOMIC DNA]</scope>
    <source>
        <strain evidence="2">ATCC BAA-161 / DSM 6008 / Z-2901</strain>
    </source>
</reference>
<dbReference type="RefSeq" id="WP_011345369.1">
    <property type="nucleotide sequence ID" value="NC_007503.1"/>
</dbReference>
<sequence length="103" mass="12511">MYSIKKVTEKSTKNPRKWFGFLNEEKQFNKQKWSRRRIFINKRIKAGRISGISERDISAYFETRNLEKLASLRKYTRQEIRDFLDADKLTPEIARKIKRLLNE</sequence>
<dbReference type="HOGENOM" id="CLU_2258650_0_0_9"/>
<dbReference type="Proteomes" id="UP000002706">
    <property type="component" value="Chromosome"/>
</dbReference>
<protein>
    <submittedName>
        <fullName evidence="1">Conserved domain protein</fullName>
    </submittedName>
</protein>
<dbReference type="EMBL" id="CP000141">
    <property type="protein sequence ID" value="ABB16190.1"/>
    <property type="molecule type" value="Genomic_DNA"/>
</dbReference>
<organism evidence="1 2">
    <name type="scientific">Carboxydothermus hydrogenoformans (strain ATCC BAA-161 / DSM 6008 / Z-2901)</name>
    <dbReference type="NCBI Taxonomy" id="246194"/>
    <lineage>
        <taxon>Bacteria</taxon>
        <taxon>Bacillati</taxon>
        <taxon>Bacillota</taxon>
        <taxon>Clostridia</taxon>
        <taxon>Thermoanaerobacterales</taxon>
        <taxon>Thermoanaerobacteraceae</taxon>
        <taxon>Carboxydothermus</taxon>
    </lineage>
</organism>
<gene>
    <name evidence="1" type="ordered locus">CHY_2502</name>
</gene>
<evidence type="ECO:0000313" key="2">
    <source>
        <dbReference type="Proteomes" id="UP000002706"/>
    </source>
</evidence>
<dbReference type="STRING" id="246194.CHY_2502"/>
<accession>Q3A988</accession>
<dbReference type="KEGG" id="chy:CHY_2502"/>
<keyword evidence="2" id="KW-1185">Reference proteome</keyword>
<dbReference type="eggNOG" id="COG2452">
    <property type="taxonomic scope" value="Bacteria"/>
</dbReference>